<evidence type="ECO:0000259" key="1">
    <source>
        <dbReference type="Pfam" id="PF08752"/>
    </source>
</evidence>
<gene>
    <name evidence="2" type="ORF">PXEA_LOCUS14445</name>
</gene>
<dbReference type="InterPro" id="IPR017106">
    <property type="entry name" value="Coatomer_gsu"/>
</dbReference>
<dbReference type="Pfam" id="PF08752">
    <property type="entry name" value="COP-gamma_platf"/>
    <property type="match status" value="1"/>
</dbReference>
<dbReference type="InterPro" id="IPR037067">
    <property type="entry name" value="Coatomer_gsu_app_sf"/>
</dbReference>
<sequence length="105" mass="11521">MVLHFQQAKTTTADWGVKPRATTDTASGNVVVGSTSTEQRFTDELAGLPQLASLGPLFRSTRAERLTEPEAEYQVTCVKHVFTSHIVLQASRIFCVALSTVRERA</sequence>
<dbReference type="GO" id="GO:0005198">
    <property type="term" value="F:structural molecule activity"/>
    <property type="evidence" value="ECO:0007669"/>
    <property type="project" value="InterPro"/>
</dbReference>
<dbReference type="Gene3D" id="2.60.40.1480">
    <property type="entry name" value="Coatomer, gamma subunit, appendage domain"/>
    <property type="match status" value="1"/>
</dbReference>
<comment type="caution">
    <text evidence="2">The sequence shown here is derived from an EMBL/GenBank/DDBJ whole genome shotgun (WGS) entry which is preliminary data.</text>
</comment>
<feature type="domain" description="Coatomer gamma subunit appendage Ig-like subdomain" evidence="1">
    <location>
        <begin position="40"/>
        <end position="89"/>
    </location>
</feature>
<evidence type="ECO:0000313" key="3">
    <source>
        <dbReference type="Proteomes" id="UP000784294"/>
    </source>
</evidence>
<name>A0A448WV66_9PLAT</name>
<dbReference type="GO" id="GO:0006888">
    <property type="term" value="P:endoplasmic reticulum to Golgi vesicle-mediated transport"/>
    <property type="evidence" value="ECO:0007669"/>
    <property type="project" value="TreeGrafter"/>
</dbReference>
<dbReference type="SUPFAM" id="SSF49348">
    <property type="entry name" value="Clathrin adaptor appendage domain"/>
    <property type="match status" value="1"/>
</dbReference>
<proteinExistence type="predicted"/>
<dbReference type="GO" id="GO:0005783">
    <property type="term" value="C:endoplasmic reticulum"/>
    <property type="evidence" value="ECO:0007669"/>
    <property type="project" value="TreeGrafter"/>
</dbReference>
<dbReference type="GO" id="GO:0005793">
    <property type="term" value="C:endoplasmic reticulum-Golgi intermediate compartment"/>
    <property type="evidence" value="ECO:0007669"/>
    <property type="project" value="TreeGrafter"/>
</dbReference>
<dbReference type="PANTHER" id="PTHR10261:SF0">
    <property type="entry name" value="COATOMER SUBUNIT GAMMA-2"/>
    <property type="match status" value="1"/>
</dbReference>
<dbReference type="GO" id="GO:0000139">
    <property type="term" value="C:Golgi membrane"/>
    <property type="evidence" value="ECO:0007669"/>
    <property type="project" value="TreeGrafter"/>
</dbReference>
<dbReference type="AlphaFoldDB" id="A0A448WV66"/>
<dbReference type="PANTHER" id="PTHR10261">
    <property type="entry name" value="COATOMER SUBUNIT GAMMA"/>
    <property type="match status" value="1"/>
</dbReference>
<dbReference type="InterPro" id="IPR013041">
    <property type="entry name" value="Clathrin_app_Ig-like_sf"/>
</dbReference>
<keyword evidence="3" id="KW-1185">Reference proteome</keyword>
<dbReference type="EMBL" id="CAAALY010049051">
    <property type="protein sequence ID" value="VEL21005.1"/>
    <property type="molecule type" value="Genomic_DNA"/>
</dbReference>
<dbReference type="GO" id="GO:0006886">
    <property type="term" value="P:intracellular protein transport"/>
    <property type="evidence" value="ECO:0007669"/>
    <property type="project" value="InterPro"/>
</dbReference>
<dbReference type="GO" id="GO:0006891">
    <property type="term" value="P:intra-Golgi vesicle-mediated transport"/>
    <property type="evidence" value="ECO:0007669"/>
    <property type="project" value="TreeGrafter"/>
</dbReference>
<reference evidence="2" key="1">
    <citation type="submission" date="2018-11" db="EMBL/GenBank/DDBJ databases">
        <authorList>
            <consortium name="Pathogen Informatics"/>
        </authorList>
    </citation>
    <scope>NUCLEOTIDE SEQUENCE</scope>
</reference>
<organism evidence="2 3">
    <name type="scientific">Protopolystoma xenopodis</name>
    <dbReference type="NCBI Taxonomy" id="117903"/>
    <lineage>
        <taxon>Eukaryota</taxon>
        <taxon>Metazoa</taxon>
        <taxon>Spiralia</taxon>
        <taxon>Lophotrochozoa</taxon>
        <taxon>Platyhelminthes</taxon>
        <taxon>Monogenea</taxon>
        <taxon>Polyopisthocotylea</taxon>
        <taxon>Polystomatidea</taxon>
        <taxon>Polystomatidae</taxon>
        <taxon>Protopolystoma</taxon>
    </lineage>
</organism>
<dbReference type="InterPro" id="IPR013040">
    <property type="entry name" value="Coatomer_gsu_app_Ig-like_dom"/>
</dbReference>
<protein>
    <recommendedName>
        <fullName evidence="1">Coatomer gamma subunit appendage Ig-like subdomain domain-containing protein</fullName>
    </recommendedName>
</protein>
<dbReference type="GO" id="GO:0009306">
    <property type="term" value="P:protein secretion"/>
    <property type="evidence" value="ECO:0007669"/>
    <property type="project" value="TreeGrafter"/>
</dbReference>
<dbReference type="GO" id="GO:0030126">
    <property type="term" value="C:COPI vesicle coat"/>
    <property type="evidence" value="ECO:0007669"/>
    <property type="project" value="InterPro"/>
</dbReference>
<accession>A0A448WV66</accession>
<dbReference type="OrthoDB" id="1074925at2759"/>
<dbReference type="Proteomes" id="UP000784294">
    <property type="component" value="Unassembled WGS sequence"/>
</dbReference>
<evidence type="ECO:0000313" key="2">
    <source>
        <dbReference type="EMBL" id="VEL21005.1"/>
    </source>
</evidence>